<evidence type="ECO:0000256" key="9">
    <source>
        <dbReference type="ARBA" id="ARBA00023136"/>
    </source>
</evidence>
<proteinExistence type="inferred from homology"/>
<protein>
    <recommendedName>
        <fullName evidence="13">Bidirectional sugar transporter SWEET</fullName>
    </recommendedName>
</protein>
<evidence type="ECO:0000256" key="6">
    <source>
        <dbReference type="ARBA" id="ARBA00022692"/>
    </source>
</evidence>
<feature type="transmembrane region" description="Helical" evidence="10">
    <location>
        <begin position="174"/>
        <end position="199"/>
    </location>
</feature>
<evidence type="ECO:0000313" key="12">
    <source>
        <dbReference type="Proteomes" id="UP000001449"/>
    </source>
</evidence>
<dbReference type="InterPro" id="IPR004316">
    <property type="entry name" value="SWEET_rpt"/>
</dbReference>
<accession>B8C3H2</accession>
<dbReference type="AlphaFoldDB" id="B8C3H2"/>
<evidence type="ECO:0000256" key="3">
    <source>
        <dbReference type="ARBA" id="ARBA00022448"/>
    </source>
</evidence>
<comment type="similarity">
    <text evidence="2">Belongs to the SWEET sugar transporter family.</text>
</comment>
<evidence type="ECO:0008006" key="13">
    <source>
        <dbReference type="Google" id="ProtNLM"/>
    </source>
</evidence>
<gene>
    <name evidence="11" type="ORF">THAPSDRAFT_5641</name>
</gene>
<keyword evidence="6 10" id="KW-0812">Transmembrane</keyword>
<dbReference type="InParanoid" id="B8C3H2"/>
<feature type="transmembrane region" description="Helical" evidence="10">
    <location>
        <begin position="147"/>
        <end position="168"/>
    </location>
</feature>
<keyword evidence="9 10" id="KW-0472">Membrane</keyword>
<dbReference type="PaxDb" id="35128-Thaps5641"/>
<keyword evidence="12" id="KW-1185">Reference proteome</keyword>
<dbReference type="PANTHER" id="PTHR10791">
    <property type="entry name" value="RAG1-ACTIVATING PROTEIN 1"/>
    <property type="match status" value="1"/>
</dbReference>
<keyword evidence="4" id="KW-1003">Cell membrane</keyword>
<dbReference type="GO" id="GO:0005886">
    <property type="term" value="C:plasma membrane"/>
    <property type="evidence" value="ECO:0007669"/>
    <property type="project" value="UniProtKB-SubCell"/>
</dbReference>
<evidence type="ECO:0000256" key="2">
    <source>
        <dbReference type="ARBA" id="ARBA00007809"/>
    </source>
</evidence>
<evidence type="ECO:0000313" key="11">
    <source>
        <dbReference type="EMBL" id="EED92562.1"/>
    </source>
</evidence>
<evidence type="ECO:0000256" key="7">
    <source>
        <dbReference type="ARBA" id="ARBA00022737"/>
    </source>
</evidence>
<evidence type="ECO:0000256" key="8">
    <source>
        <dbReference type="ARBA" id="ARBA00022989"/>
    </source>
</evidence>
<comment type="subcellular location">
    <subcellularLocation>
        <location evidence="1">Cell membrane</location>
        <topology evidence="1">Multi-pass membrane protein</topology>
    </subcellularLocation>
</comment>
<dbReference type="Pfam" id="PF03083">
    <property type="entry name" value="MtN3_slv"/>
    <property type="match status" value="1"/>
</dbReference>
<feature type="transmembrane region" description="Helical" evidence="10">
    <location>
        <begin position="211"/>
        <end position="229"/>
    </location>
</feature>
<reference evidence="11 12" key="1">
    <citation type="journal article" date="2004" name="Science">
        <title>The genome of the diatom Thalassiosira pseudonana: ecology, evolution, and metabolism.</title>
        <authorList>
            <person name="Armbrust E.V."/>
            <person name="Berges J.A."/>
            <person name="Bowler C."/>
            <person name="Green B.R."/>
            <person name="Martinez D."/>
            <person name="Putnam N.H."/>
            <person name="Zhou S."/>
            <person name="Allen A.E."/>
            <person name="Apt K.E."/>
            <person name="Bechner M."/>
            <person name="Brzezinski M.A."/>
            <person name="Chaal B.K."/>
            <person name="Chiovitti A."/>
            <person name="Davis A.K."/>
            <person name="Demarest M.S."/>
            <person name="Detter J.C."/>
            <person name="Glavina T."/>
            <person name="Goodstein D."/>
            <person name="Hadi M.Z."/>
            <person name="Hellsten U."/>
            <person name="Hildebrand M."/>
            <person name="Jenkins B.D."/>
            <person name="Jurka J."/>
            <person name="Kapitonov V.V."/>
            <person name="Kroger N."/>
            <person name="Lau W.W."/>
            <person name="Lane T.W."/>
            <person name="Larimer F.W."/>
            <person name="Lippmeier J.C."/>
            <person name="Lucas S."/>
            <person name="Medina M."/>
            <person name="Montsant A."/>
            <person name="Obornik M."/>
            <person name="Parker M.S."/>
            <person name="Palenik B."/>
            <person name="Pazour G.J."/>
            <person name="Richardson P.M."/>
            <person name="Rynearson T.A."/>
            <person name="Saito M.A."/>
            <person name="Schwartz D.C."/>
            <person name="Thamatrakoln K."/>
            <person name="Valentin K."/>
            <person name="Vardi A."/>
            <person name="Wilkerson F.P."/>
            <person name="Rokhsar D.S."/>
        </authorList>
    </citation>
    <scope>NUCLEOTIDE SEQUENCE [LARGE SCALE GENOMIC DNA]</scope>
    <source>
        <strain evidence="11 12">CCMP1335</strain>
    </source>
</reference>
<sequence length="318" mass="35982">MTGNCTGWIAYAYLLNLIGSSLCIRQNHFLFWANAPGWLLSIWLNLQASKLQYCDRFSYTMRRTFVELLDSNRQSFGILGASRALNGGDLKMGCGDDEDDEQSPAPLPKHWGRMQHLQQAQEFNELRRMVMGVVLQRIEAPAPHEKIVLSICIAWMLFLYLIASIPMGEDERKFVVGIAVNINMSFFYGAPLSTIFIVLRTRDSSCIHRRTMIMNTFCAFFFLAFGFGLKDILIIIPNAVGVFLGLVQLVLRLVFPVAKKETRLNTRRLSIVRVEDGKSYFETVIDTSERVGEEFPPLDLGDDMPVEEGGDIESVFSA</sequence>
<keyword evidence="3" id="KW-0813">Transport</keyword>
<keyword evidence="5" id="KW-0762">Sugar transport</keyword>
<feature type="transmembrane region" description="Helical" evidence="10">
    <location>
        <begin position="235"/>
        <end position="258"/>
    </location>
</feature>
<dbReference type="Proteomes" id="UP000001449">
    <property type="component" value="Chromosome 5"/>
</dbReference>
<dbReference type="RefSeq" id="XP_002290810.1">
    <property type="nucleotide sequence ID" value="XM_002290774.1"/>
</dbReference>
<dbReference type="GeneID" id="7448191"/>
<organism evidence="11 12">
    <name type="scientific">Thalassiosira pseudonana</name>
    <name type="common">Marine diatom</name>
    <name type="synonym">Cyclotella nana</name>
    <dbReference type="NCBI Taxonomy" id="35128"/>
    <lineage>
        <taxon>Eukaryota</taxon>
        <taxon>Sar</taxon>
        <taxon>Stramenopiles</taxon>
        <taxon>Ochrophyta</taxon>
        <taxon>Bacillariophyta</taxon>
        <taxon>Coscinodiscophyceae</taxon>
        <taxon>Thalassiosirophycidae</taxon>
        <taxon>Thalassiosirales</taxon>
        <taxon>Thalassiosiraceae</taxon>
        <taxon>Thalassiosira</taxon>
    </lineage>
</organism>
<dbReference type="EMBL" id="CM000642">
    <property type="protein sequence ID" value="EED92562.1"/>
    <property type="molecule type" value="Genomic_DNA"/>
</dbReference>
<dbReference type="InterPro" id="IPR047664">
    <property type="entry name" value="SWEET"/>
</dbReference>
<dbReference type="PANTHER" id="PTHR10791:SF30">
    <property type="entry name" value="SUGAR TRANSPORTER SWEET1"/>
    <property type="match status" value="1"/>
</dbReference>
<dbReference type="HOGENOM" id="CLU_875753_0_0_1"/>
<reference evidence="11 12" key="2">
    <citation type="journal article" date="2008" name="Nature">
        <title>The Phaeodactylum genome reveals the evolutionary history of diatom genomes.</title>
        <authorList>
            <person name="Bowler C."/>
            <person name="Allen A.E."/>
            <person name="Badger J.H."/>
            <person name="Grimwood J."/>
            <person name="Jabbari K."/>
            <person name="Kuo A."/>
            <person name="Maheswari U."/>
            <person name="Martens C."/>
            <person name="Maumus F."/>
            <person name="Otillar R.P."/>
            <person name="Rayko E."/>
            <person name="Salamov A."/>
            <person name="Vandepoele K."/>
            <person name="Beszteri B."/>
            <person name="Gruber A."/>
            <person name="Heijde M."/>
            <person name="Katinka M."/>
            <person name="Mock T."/>
            <person name="Valentin K."/>
            <person name="Verret F."/>
            <person name="Berges J.A."/>
            <person name="Brownlee C."/>
            <person name="Cadoret J.P."/>
            <person name="Chiovitti A."/>
            <person name="Choi C.J."/>
            <person name="Coesel S."/>
            <person name="De Martino A."/>
            <person name="Detter J.C."/>
            <person name="Durkin C."/>
            <person name="Falciatore A."/>
            <person name="Fournet J."/>
            <person name="Haruta M."/>
            <person name="Huysman M.J."/>
            <person name="Jenkins B.D."/>
            <person name="Jiroutova K."/>
            <person name="Jorgensen R.E."/>
            <person name="Joubert Y."/>
            <person name="Kaplan A."/>
            <person name="Kroger N."/>
            <person name="Kroth P.G."/>
            <person name="La Roche J."/>
            <person name="Lindquist E."/>
            <person name="Lommer M."/>
            <person name="Martin-Jezequel V."/>
            <person name="Lopez P.J."/>
            <person name="Lucas S."/>
            <person name="Mangogna M."/>
            <person name="McGinnis K."/>
            <person name="Medlin L.K."/>
            <person name="Montsant A."/>
            <person name="Oudot-Le Secq M.P."/>
            <person name="Napoli C."/>
            <person name="Obornik M."/>
            <person name="Parker M.S."/>
            <person name="Petit J.L."/>
            <person name="Porcel B.M."/>
            <person name="Poulsen N."/>
            <person name="Robison M."/>
            <person name="Rychlewski L."/>
            <person name="Rynearson T.A."/>
            <person name="Schmutz J."/>
            <person name="Shapiro H."/>
            <person name="Siaut M."/>
            <person name="Stanley M."/>
            <person name="Sussman M.R."/>
            <person name="Taylor A.R."/>
            <person name="Vardi A."/>
            <person name="von Dassow P."/>
            <person name="Vyverman W."/>
            <person name="Willis A."/>
            <person name="Wyrwicz L.S."/>
            <person name="Rokhsar D.S."/>
            <person name="Weissenbach J."/>
            <person name="Armbrust E.V."/>
            <person name="Green B.R."/>
            <person name="Van de Peer Y."/>
            <person name="Grigoriev I.V."/>
        </authorList>
    </citation>
    <scope>NUCLEOTIDE SEQUENCE [LARGE SCALE GENOMIC DNA]</scope>
    <source>
        <strain evidence="11 12">CCMP1335</strain>
    </source>
</reference>
<evidence type="ECO:0000256" key="4">
    <source>
        <dbReference type="ARBA" id="ARBA00022475"/>
    </source>
</evidence>
<dbReference type="GO" id="GO:0051119">
    <property type="term" value="F:sugar transmembrane transporter activity"/>
    <property type="evidence" value="ECO:0000318"/>
    <property type="project" value="GO_Central"/>
</dbReference>
<evidence type="ECO:0000256" key="1">
    <source>
        <dbReference type="ARBA" id="ARBA00004651"/>
    </source>
</evidence>
<feature type="transmembrane region" description="Helical" evidence="10">
    <location>
        <begin position="29"/>
        <end position="46"/>
    </location>
</feature>
<evidence type="ECO:0000256" key="5">
    <source>
        <dbReference type="ARBA" id="ARBA00022597"/>
    </source>
</evidence>
<keyword evidence="8 10" id="KW-1133">Transmembrane helix</keyword>
<dbReference type="Gene3D" id="1.20.1280.290">
    <property type="match status" value="1"/>
</dbReference>
<dbReference type="KEGG" id="tps:THAPSDRAFT_5641"/>
<keyword evidence="7" id="KW-0677">Repeat</keyword>
<name>B8C3H2_THAPS</name>
<dbReference type="GO" id="GO:0008643">
    <property type="term" value="P:carbohydrate transport"/>
    <property type="evidence" value="ECO:0000318"/>
    <property type="project" value="GO_Central"/>
</dbReference>
<evidence type="ECO:0000256" key="10">
    <source>
        <dbReference type="SAM" id="Phobius"/>
    </source>
</evidence>
<dbReference type="GO" id="GO:0016020">
    <property type="term" value="C:membrane"/>
    <property type="evidence" value="ECO:0000318"/>
    <property type="project" value="GO_Central"/>
</dbReference>